<dbReference type="RefSeq" id="WP_113978281.1">
    <property type="nucleotide sequence ID" value="NZ_QMEY01000001.1"/>
</dbReference>
<keyword evidence="2" id="KW-1185">Reference proteome</keyword>
<comment type="caution">
    <text evidence="1">The sequence shown here is derived from an EMBL/GenBank/DDBJ whole genome shotgun (WGS) entry which is preliminary data.</text>
</comment>
<dbReference type="InterPro" id="IPR045779">
    <property type="entry name" value="DUF6205"/>
</dbReference>
<dbReference type="AlphaFoldDB" id="A0A366M5R4"/>
<proteinExistence type="predicted"/>
<name>A0A366M5R4_9ACTN</name>
<dbReference type="Proteomes" id="UP000253303">
    <property type="component" value="Unassembled WGS sequence"/>
</dbReference>
<dbReference type="Pfam" id="PF19708">
    <property type="entry name" value="DUF6205"/>
    <property type="match status" value="1"/>
</dbReference>
<reference evidence="1 2" key="1">
    <citation type="submission" date="2018-06" db="EMBL/GenBank/DDBJ databases">
        <title>Sphaerisporangium craniellae sp. nov., isolated from a marine sponge in the South China Sea.</title>
        <authorList>
            <person name="Li L."/>
        </authorList>
    </citation>
    <scope>NUCLEOTIDE SEQUENCE [LARGE SCALE GENOMIC DNA]</scope>
    <source>
        <strain evidence="1 2">LHW63015</strain>
    </source>
</reference>
<evidence type="ECO:0000313" key="1">
    <source>
        <dbReference type="EMBL" id="RBQ21556.1"/>
    </source>
</evidence>
<dbReference type="OrthoDB" id="3536778at2"/>
<sequence>MGYISYLSGEITIDPPIRWGELRGSDFVRTKERAEHERLVWLRTVEKTVDTEEGVLTTVMAVAIRPSEEDELRADALAREVQEIVAAHGDGRTFEGLILVRGEESPDIWRVRVVDGHAVEERPMLRWPDGTEEVAQ</sequence>
<organism evidence="1 2">
    <name type="scientific">Spongiactinospora rosea</name>
    <dbReference type="NCBI Taxonomy" id="2248750"/>
    <lineage>
        <taxon>Bacteria</taxon>
        <taxon>Bacillati</taxon>
        <taxon>Actinomycetota</taxon>
        <taxon>Actinomycetes</taxon>
        <taxon>Streptosporangiales</taxon>
        <taxon>Streptosporangiaceae</taxon>
        <taxon>Spongiactinospora</taxon>
    </lineage>
</organism>
<gene>
    <name evidence="1" type="ORF">DP939_02270</name>
</gene>
<dbReference type="EMBL" id="QMEY01000001">
    <property type="protein sequence ID" value="RBQ21556.1"/>
    <property type="molecule type" value="Genomic_DNA"/>
</dbReference>
<protein>
    <submittedName>
        <fullName evidence="1">Uncharacterized protein</fullName>
    </submittedName>
</protein>
<accession>A0A366M5R4</accession>
<evidence type="ECO:0000313" key="2">
    <source>
        <dbReference type="Proteomes" id="UP000253303"/>
    </source>
</evidence>